<feature type="repeat" description="Solcar" evidence="9">
    <location>
        <begin position="254"/>
        <end position="394"/>
    </location>
</feature>
<accession>A0A1R1Y3S2</accession>
<dbReference type="SUPFAM" id="SSF103506">
    <property type="entry name" value="Mitochondrial carrier"/>
    <property type="match status" value="1"/>
</dbReference>
<evidence type="ECO:0000256" key="10">
    <source>
        <dbReference type="RuleBase" id="RU000488"/>
    </source>
</evidence>
<feature type="compositionally biased region" description="Polar residues" evidence="11">
    <location>
        <begin position="1"/>
        <end position="11"/>
    </location>
</feature>
<dbReference type="InterPro" id="IPR018108">
    <property type="entry name" value="MCP_transmembrane"/>
</dbReference>
<dbReference type="AlphaFoldDB" id="A0A1R1Y3S2"/>
<dbReference type="PROSITE" id="PS50920">
    <property type="entry name" value="SOLCAR"/>
    <property type="match status" value="3"/>
</dbReference>
<evidence type="ECO:0000256" key="11">
    <source>
        <dbReference type="SAM" id="MobiDB-lite"/>
    </source>
</evidence>
<feature type="region of interest" description="Disordered" evidence="11">
    <location>
        <begin position="1"/>
        <end position="42"/>
    </location>
</feature>
<keyword evidence="3 9" id="KW-0812">Transmembrane</keyword>
<dbReference type="GO" id="GO:1990519">
    <property type="term" value="P:pyrimidine nucleotide import into mitochondrion"/>
    <property type="evidence" value="ECO:0007669"/>
    <property type="project" value="TreeGrafter"/>
</dbReference>
<dbReference type="Pfam" id="PF00153">
    <property type="entry name" value="Mito_carr"/>
    <property type="match status" value="3"/>
</dbReference>
<protein>
    <submittedName>
        <fullName evidence="12">Putative mitochondrial carrier</fullName>
    </submittedName>
</protein>
<dbReference type="PRINTS" id="PR00926">
    <property type="entry name" value="MITOCARRIER"/>
</dbReference>
<evidence type="ECO:0000256" key="3">
    <source>
        <dbReference type="ARBA" id="ARBA00022692"/>
    </source>
</evidence>
<comment type="similarity">
    <text evidence="10">Belongs to the mitochondrial carrier (TC 2.A.29) family.</text>
</comment>
<evidence type="ECO:0000256" key="4">
    <source>
        <dbReference type="ARBA" id="ARBA00022737"/>
    </source>
</evidence>
<feature type="repeat" description="Solcar" evidence="9">
    <location>
        <begin position="46"/>
        <end position="148"/>
    </location>
</feature>
<dbReference type="PANTHER" id="PTHR45829:SF4">
    <property type="entry name" value="MITOCHONDRIAL CARRIER PROTEIN RIM2"/>
    <property type="match status" value="1"/>
</dbReference>
<reference evidence="12 13" key="1">
    <citation type="submission" date="2017-01" db="EMBL/GenBank/DDBJ databases">
        <authorList>
            <person name="Mah S.A."/>
            <person name="Swanson W.J."/>
            <person name="Moy G.W."/>
            <person name="Vacquier V.D."/>
        </authorList>
    </citation>
    <scope>NUCLEOTIDE SEQUENCE [LARGE SCALE GENOMIC DNA]</scope>
    <source>
        <strain evidence="12 13">GSMNP</strain>
    </source>
</reference>
<dbReference type="InterPro" id="IPR002067">
    <property type="entry name" value="MCP"/>
</dbReference>
<evidence type="ECO:0000256" key="9">
    <source>
        <dbReference type="PROSITE-ProRule" id="PRU00282"/>
    </source>
</evidence>
<evidence type="ECO:0000256" key="7">
    <source>
        <dbReference type="ARBA" id="ARBA00023128"/>
    </source>
</evidence>
<dbReference type="InterPro" id="IPR023395">
    <property type="entry name" value="MCP_dom_sf"/>
</dbReference>
<dbReference type="Gene3D" id="1.50.40.10">
    <property type="entry name" value="Mitochondrial carrier domain"/>
    <property type="match status" value="1"/>
</dbReference>
<evidence type="ECO:0000313" key="12">
    <source>
        <dbReference type="EMBL" id="OMJ21627.1"/>
    </source>
</evidence>
<comment type="caution">
    <text evidence="12">The sequence shown here is derived from an EMBL/GenBank/DDBJ whole genome shotgun (WGS) entry which is preliminary data.</text>
</comment>
<evidence type="ECO:0000256" key="2">
    <source>
        <dbReference type="ARBA" id="ARBA00022448"/>
    </source>
</evidence>
<dbReference type="GO" id="GO:0005743">
    <property type="term" value="C:mitochondrial inner membrane"/>
    <property type="evidence" value="ECO:0007669"/>
    <property type="project" value="UniProtKB-SubCell"/>
</dbReference>
<sequence length="396" mass="43102">MSKVSMEQTQLIEKDSWKLLPQSNHSSDRPSNSNSSNKIENNNNTKNGLSHFIAGGIGGIVGATLTAPLDVVRTRLQSSTFSISAIASNGKTAVLKPYNAYFKTISALRLIAAKEGIAGLYSGLGPNLFGIIPARSIQFAAYGQTKNILLDFNKNKDSPLIHLMSAAVSGVTTATLTSPIWMVKTRMQLDGAHAHKNSFDCFKKIVKNEGIKGLYKGISASYLGTVEICIHFVLYEKFKKIIRQQHDGGTGKIAGIVDYFGAAAMAKLIASIISYPHEVARTRMRQRPEPSSLPQKQLNYSQQQQQQQQSHASISSRSISSSPNPRSGAATAIPSAANASISISSKYSGLWKTFRIIWIEEGVYGLYGGICAHLMRTVPNAAVMFMAYELVLDYFD</sequence>
<dbReference type="Proteomes" id="UP000187283">
    <property type="component" value="Unassembled WGS sequence"/>
</dbReference>
<name>A0A1R1Y3S2_9FUNG</name>
<evidence type="ECO:0000313" key="13">
    <source>
        <dbReference type="Proteomes" id="UP000187283"/>
    </source>
</evidence>
<comment type="subcellular location">
    <subcellularLocation>
        <location evidence="1">Mitochondrion inner membrane</location>
        <topology evidence="1">Multi-pass membrane protein</topology>
    </subcellularLocation>
</comment>
<feature type="compositionally biased region" description="Low complexity" evidence="11">
    <location>
        <begin position="301"/>
        <end position="331"/>
    </location>
</feature>
<keyword evidence="8 9" id="KW-0472">Membrane</keyword>
<gene>
    <name evidence="12" type="ORF">AYI70_g3366</name>
</gene>
<evidence type="ECO:0000256" key="5">
    <source>
        <dbReference type="ARBA" id="ARBA00022792"/>
    </source>
</evidence>
<dbReference type="EMBL" id="LSSN01000953">
    <property type="protein sequence ID" value="OMJ21627.1"/>
    <property type="molecule type" value="Genomic_DNA"/>
</dbReference>
<keyword evidence="6" id="KW-1133">Transmembrane helix</keyword>
<keyword evidence="13" id="KW-1185">Reference proteome</keyword>
<dbReference type="GO" id="GO:0015218">
    <property type="term" value="F:pyrimidine nucleotide transmembrane transporter activity"/>
    <property type="evidence" value="ECO:0007669"/>
    <property type="project" value="InterPro"/>
</dbReference>
<organism evidence="12 13">
    <name type="scientific">Smittium culicis</name>
    <dbReference type="NCBI Taxonomy" id="133412"/>
    <lineage>
        <taxon>Eukaryota</taxon>
        <taxon>Fungi</taxon>
        <taxon>Fungi incertae sedis</taxon>
        <taxon>Zoopagomycota</taxon>
        <taxon>Kickxellomycotina</taxon>
        <taxon>Harpellomycetes</taxon>
        <taxon>Harpellales</taxon>
        <taxon>Legeriomycetaceae</taxon>
        <taxon>Smittium</taxon>
    </lineage>
</organism>
<proteinExistence type="inferred from homology"/>
<dbReference type="STRING" id="133412.A0A1R1Y3S2"/>
<dbReference type="InterPro" id="IPR049562">
    <property type="entry name" value="SLC25A33/36-like"/>
</dbReference>
<dbReference type="PANTHER" id="PTHR45829">
    <property type="entry name" value="MITOCHONDRIAL CARRIER PROTEIN RIM2"/>
    <property type="match status" value="1"/>
</dbReference>
<evidence type="ECO:0000256" key="6">
    <source>
        <dbReference type="ARBA" id="ARBA00022989"/>
    </source>
</evidence>
<keyword evidence="5" id="KW-0999">Mitochondrion inner membrane</keyword>
<feature type="compositionally biased region" description="Low complexity" evidence="11">
    <location>
        <begin position="23"/>
        <end position="42"/>
    </location>
</feature>
<dbReference type="OrthoDB" id="269120at2759"/>
<keyword evidence="2 10" id="KW-0813">Transport</keyword>
<evidence type="ECO:0000256" key="8">
    <source>
        <dbReference type="ARBA" id="ARBA00023136"/>
    </source>
</evidence>
<keyword evidence="4" id="KW-0677">Repeat</keyword>
<evidence type="ECO:0000256" key="1">
    <source>
        <dbReference type="ARBA" id="ARBA00004448"/>
    </source>
</evidence>
<keyword evidence="7" id="KW-0496">Mitochondrion</keyword>
<feature type="region of interest" description="Disordered" evidence="11">
    <location>
        <begin position="283"/>
        <end position="331"/>
    </location>
</feature>
<feature type="repeat" description="Solcar" evidence="9">
    <location>
        <begin position="157"/>
        <end position="241"/>
    </location>
</feature>